<evidence type="ECO:0000313" key="2">
    <source>
        <dbReference type="EMBL" id="QAV35647.1"/>
    </source>
</evidence>
<dbReference type="Proteomes" id="UP000292406">
    <property type="component" value="Segment"/>
</dbReference>
<dbReference type="EMBL" id="MK388102">
    <property type="protein sequence ID" value="QAV35985.1"/>
    <property type="molecule type" value="Genomic_DNA"/>
</dbReference>
<dbReference type="Proteomes" id="UP000293058">
    <property type="component" value="Genome"/>
</dbReference>
<accession>A0A481N5S3</accession>
<evidence type="ECO:0000313" key="5">
    <source>
        <dbReference type="EMBL" id="QAV40379.1"/>
    </source>
</evidence>
<dbReference type="EMBL" id="MK388103">
    <property type="protein sequence ID" value="QAV36154.1"/>
    <property type="molecule type" value="Genomic_DNA"/>
</dbReference>
<dbReference type="EMBL" id="MK388137">
    <property type="protein sequence ID" value="QAV41900.1"/>
    <property type="molecule type" value="Genomic_DNA"/>
</dbReference>
<evidence type="ECO:0000313" key="6">
    <source>
        <dbReference type="EMBL" id="QAV41900.1"/>
    </source>
</evidence>
<dbReference type="Gene3D" id="3.30.497.10">
    <property type="entry name" value="Antithrombin, subunit I, domain 2"/>
    <property type="match status" value="1"/>
</dbReference>
<dbReference type="Proteomes" id="UP000291149">
    <property type="component" value="Segment"/>
</dbReference>
<dbReference type="Proteomes" id="UP000291627">
    <property type="component" value="Segment"/>
</dbReference>
<name>A0A481N5S3_9POXV</name>
<dbReference type="Proteomes" id="UP000293155">
    <property type="component" value="Genome"/>
</dbReference>
<protein>
    <submittedName>
        <fullName evidence="3">M152R</fullName>
    </submittedName>
</protein>
<dbReference type="EMBL" id="MK388100">
    <property type="protein sequence ID" value="QAV35647.1"/>
    <property type="molecule type" value="Genomic_DNA"/>
</dbReference>
<evidence type="ECO:0000313" key="7">
    <source>
        <dbReference type="Proteomes" id="UP000291627"/>
    </source>
</evidence>
<dbReference type="InterPro" id="IPR036186">
    <property type="entry name" value="Serpin_sf"/>
</dbReference>
<gene>
    <name evidence="3" type="primary">m152R</name>
</gene>
<evidence type="ECO:0000313" key="1">
    <source>
        <dbReference type="EMBL" id="QAV35478.1"/>
    </source>
</evidence>
<reference evidence="7 8" key="1">
    <citation type="journal article" date="2019" name="J. Virol.">
        <title>Punctuated evolution of myxoma virus: rapid and disjunct evolution of a recent viral lineage in Australia.</title>
        <authorList>
            <person name="Eden J.-S."/>
            <person name="Kerr P.J."/>
            <person name="Holmes E.C."/>
        </authorList>
    </citation>
    <scope>NUCLEOTIDE SEQUENCE [LARGE SCALE GENOMIC DNA]</scope>
    <source>
        <strain evidence="4">Aust/NSW/Deniliquin/02-2015</strain>
        <strain evidence="2">Aust/SA/Adelaide Hills/05-2012</strain>
        <strain evidence="5">Aust/SA/Sandy Creek/04-2016</strain>
        <strain evidence="6">Aust/SA/Stewarts Range Rd/09-2015</strain>
        <strain evidence="3">Aust/SA/Turretfield</strain>
        <strain evidence="1">Aust/Vic/Wonga Park/03-2012</strain>
    </source>
</reference>
<sequence>MDIFNHLNSINPRTRFCFSPVSVSYALSVCCTGNVPSDYVSSTVVVKNKVYINAFKQSPVRGTSYTHFTNDVVHRLHKEVESYDVRFPIKSVNLDAVFLSINVTRVRLRWKIPLTEHNPYQTAYGCSNDRLYSYNEYAFSHLKQDRVKIIELPCDDDYSVVLITHDSRSTITPDKVTGWLRTTRLRYVNVSLPKGSTETGHNVTCLTPAHVNLCHRCRITITKTGVDATAFSCVDGDTCTEHDTTVSTCTIIIKTTGLDFCLWGNSKKNCQLK</sequence>
<dbReference type="Proteomes" id="UP000294127">
    <property type="component" value="Segment"/>
</dbReference>
<dbReference type="Gene3D" id="2.30.39.10">
    <property type="entry name" value="Alpha-1-antitrypsin, domain 1"/>
    <property type="match status" value="1"/>
</dbReference>
<dbReference type="Proteomes" id="UP000291891">
    <property type="component" value="Segment"/>
</dbReference>
<dbReference type="EMBL" id="MK388106">
    <property type="protein sequence ID" value="QAV36661.1"/>
    <property type="molecule type" value="Genomic_DNA"/>
</dbReference>
<dbReference type="EMBL" id="MK388113">
    <property type="protein sequence ID" value="QAV37844.1"/>
    <property type="molecule type" value="Genomic_DNA"/>
</dbReference>
<dbReference type="SUPFAM" id="SSF56574">
    <property type="entry name" value="Serpins"/>
    <property type="match status" value="1"/>
</dbReference>
<evidence type="ECO:0000313" key="9">
    <source>
        <dbReference type="Proteomes" id="UP000293058"/>
    </source>
</evidence>
<evidence type="ECO:0000313" key="3">
    <source>
        <dbReference type="EMBL" id="QAV35985.1"/>
    </source>
</evidence>
<dbReference type="Proteomes" id="UP000292676">
    <property type="component" value="Segment"/>
</dbReference>
<dbReference type="Proteomes" id="UP000292892">
    <property type="component" value="Genome"/>
</dbReference>
<dbReference type="InterPro" id="IPR042178">
    <property type="entry name" value="Serpin_sf_1"/>
</dbReference>
<dbReference type="EMBL" id="MK388128">
    <property type="protein sequence ID" value="QAV40379.1"/>
    <property type="molecule type" value="Genomic_DNA"/>
</dbReference>
<organism evidence="3 9">
    <name type="scientific">Myxoma virus</name>
    <dbReference type="NCBI Taxonomy" id="10273"/>
    <lineage>
        <taxon>Viruses</taxon>
        <taxon>Varidnaviria</taxon>
        <taxon>Bamfordvirae</taxon>
        <taxon>Nucleocytoviricota</taxon>
        <taxon>Pokkesviricetes</taxon>
        <taxon>Chitovirales</taxon>
        <taxon>Poxviridae</taxon>
        <taxon>Chordopoxvirinae</taxon>
        <taxon>Leporipoxvirus</taxon>
        <taxon>Leporipoxvirus myxoma</taxon>
    </lineage>
</organism>
<evidence type="ECO:0000313" key="4">
    <source>
        <dbReference type="EMBL" id="QAV38689.1"/>
    </source>
</evidence>
<evidence type="ECO:0000313" key="8">
    <source>
        <dbReference type="Proteomes" id="UP000291891"/>
    </source>
</evidence>
<dbReference type="EMBL" id="MK388118">
    <property type="protein sequence ID" value="QAV38689.1"/>
    <property type="molecule type" value="Genomic_DNA"/>
</dbReference>
<dbReference type="EMBL" id="MK388099">
    <property type="protein sequence ID" value="QAV35478.1"/>
    <property type="molecule type" value="Genomic_DNA"/>
</dbReference>
<proteinExistence type="predicted"/>
<dbReference type="InterPro" id="IPR042185">
    <property type="entry name" value="Serpin_sf_2"/>
</dbReference>